<accession>W7DRI0</accession>
<name>W7DRI0_9LIST</name>
<gene>
    <name evidence="2" type="ORF">MCOL2_03201</name>
</gene>
<evidence type="ECO:0000313" key="2">
    <source>
        <dbReference type="EMBL" id="EUJ63260.1"/>
    </source>
</evidence>
<dbReference type="Proteomes" id="UP000019241">
    <property type="component" value="Unassembled WGS sequence"/>
</dbReference>
<dbReference type="SUPFAM" id="SSF55804">
    <property type="entry name" value="Phoshotransferase/anion transport protein"/>
    <property type="match status" value="1"/>
</dbReference>
<evidence type="ECO:0000313" key="3">
    <source>
        <dbReference type="Proteomes" id="UP000019241"/>
    </source>
</evidence>
<comment type="caution">
    <text evidence="2">The sequence shown here is derived from an EMBL/GenBank/DDBJ whole genome shotgun (WGS) entry which is preliminary data.</text>
</comment>
<feature type="domain" description="PTS EIIA type-2" evidence="1">
    <location>
        <begin position="1"/>
        <end position="114"/>
    </location>
</feature>
<dbReference type="Gene3D" id="3.40.930.10">
    <property type="entry name" value="Mannitol-specific EII, Chain A"/>
    <property type="match status" value="1"/>
</dbReference>
<sequence length="121" mass="13709">MAVQNYVDLNFENLVLEREEMSPTSFPSGAAVPHAMKMIAHKSCVGVMTLQEPIKWENQEVSLILLIAISKPDVSEFNDFLEKIVELISEKSYVRELTKAETFENFILKLKMLSGNALSEM</sequence>
<protein>
    <submittedName>
        <fullName evidence="2">PRD/PTS system IIA 2 domain protein</fullName>
    </submittedName>
</protein>
<dbReference type="Pfam" id="PF00359">
    <property type="entry name" value="PTS_EIIA_2"/>
    <property type="match status" value="1"/>
</dbReference>
<proteinExistence type="predicted"/>
<evidence type="ECO:0000259" key="1">
    <source>
        <dbReference type="PROSITE" id="PS51094"/>
    </source>
</evidence>
<reference evidence="2 3" key="1">
    <citation type="submission" date="2012-12" db="EMBL/GenBank/DDBJ databases">
        <title>Novel taxa of Listeriaceae from agricultural environments in the United States.</title>
        <authorList>
            <person name="den Bakker H.C."/>
            <person name="Allred A."/>
            <person name="Warchocki S."/>
            <person name="Wright E.M."/>
            <person name="Burrell A."/>
            <person name="Nightingale K.K."/>
            <person name="Kephart D."/>
            <person name="Wiedmann M."/>
        </authorList>
    </citation>
    <scope>NUCLEOTIDE SEQUENCE [LARGE SCALE GENOMIC DNA]</scope>
    <source>
        <strain evidence="2 3">FSL S10-1203</strain>
    </source>
</reference>
<organism evidence="2 3">
    <name type="scientific">Listeria fleischmannii FSL S10-1203</name>
    <dbReference type="NCBI Taxonomy" id="1265822"/>
    <lineage>
        <taxon>Bacteria</taxon>
        <taxon>Bacillati</taxon>
        <taxon>Bacillota</taxon>
        <taxon>Bacilli</taxon>
        <taxon>Bacillales</taxon>
        <taxon>Listeriaceae</taxon>
        <taxon>Listeria</taxon>
    </lineage>
</organism>
<dbReference type="PROSITE" id="PS51094">
    <property type="entry name" value="PTS_EIIA_TYPE_2"/>
    <property type="match status" value="1"/>
</dbReference>
<dbReference type="RefSeq" id="WP_052006695.1">
    <property type="nucleotide sequence ID" value="NZ_AODM01000010.1"/>
</dbReference>
<dbReference type="PANTHER" id="PTHR30185:SF12">
    <property type="entry name" value="TRANSCRIPTIONAL REGULATOR MANR"/>
    <property type="match status" value="1"/>
</dbReference>
<dbReference type="PATRIC" id="fig|1265822.4.peg.658"/>
<dbReference type="InterPro" id="IPR002178">
    <property type="entry name" value="PTS_EIIA_type-2_dom"/>
</dbReference>
<dbReference type="InterPro" id="IPR016152">
    <property type="entry name" value="PTrfase/Anion_transptr"/>
</dbReference>
<dbReference type="AlphaFoldDB" id="W7DRI0"/>
<dbReference type="EMBL" id="AODM01000010">
    <property type="protein sequence ID" value="EUJ63260.1"/>
    <property type="molecule type" value="Genomic_DNA"/>
</dbReference>
<dbReference type="PANTHER" id="PTHR30185">
    <property type="entry name" value="CRYPTIC BETA-GLUCOSIDE BGL OPERON ANTITERMINATOR"/>
    <property type="match status" value="1"/>
</dbReference>
<dbReference type="InterPro" id="IPR050661">
    <property type="entry name" value="BglG_antiterminators"/>
</dbReference>